<evidence type="ECO:0008006" key="18">
    <source>
        <dbReference type="Google" id="ProtNLM"/>
    </source>
</evidence>
<evidence type="ECO:0000256" key="2">
    <source>
        <dbReference type="ARBA" id="ARBA00004406"/>
    </source>
</evidence>
<dbReference type="GO" id="GO:0046872">
    <property type="term" value="F:metal ion binding"/>
    <property type="evidence" value="ECO:0007669"/>
    <property type="project" value="UniProtKB-KW"/>
</dbReference>
<dbReference type="SMART" id="SM00178">
    <property type="entry name" value="SAR"/>
    <property type="match status" value="1"/>
</dbReference>
<dbReference type="PROSITE" id="PS51417">
    <property type="entry name" value="ARF"/>
    <property type="match status" value="1"/>
</dbReference>
<dbReference type="GO" id="GO:0005525">
    <property type="term" value="F:GTP binding"/>
    <property type="evidence" value="ECO:0007669"/>
    <property type="project" value="UniProtKB-KW"/>
</dbReference>
<keyword evidence="8" id="KW-0931">ER-Golgi transport</keyword>
<comment type="subcellular location">
    <subcellularLocation>
        <location evidence="2">Endoplasmic reticulum membrane</location>
        <topology evidence="2">Peripheral membrane protein</topology>
    </subcellularLocation>
    <subcellularLocation>
        <location evidence="1">Golgi apparatus membrane</location>
        <topology evidence="1">Peripheral membrane protein</topology>
    </subcellularLocation>
</comment>
<evidence type="ECO:0000256" key="4">
    <source>
        <dbReference type="ARBA" id="ARBA00022448"/>
    </source>
</evidence>
<accession>A0AAD5ZKV3</accession>
<dbReference type="NCBIfam" id="TIGR00231">
    <property type="entry name" value="small_GTP"/>
    <property type="match status" value="1"/>
</dbReference>
<feature type="binding site" evidence="14">
    <location>
        <begin position="174"/>
        <end position="177"/>
    </location>
    <ligand>
        <name>GTP</name>
        <dbReference type="ChEBI" id="CHEBI:37565"/>
    </ligand>
</feature>
<dbReference type="PRINTS" id="PR00449">
    <property type="entry name" value="RASTRNSFRMNG"/>
</dbReference>
<sequence length="245" mass="28060">MFLVDWLRNTLDLLYLLWEDGIFYLGLHNYTVVDRFCDVLASLGLWQEAKILFLGLENAGKTSLLQELRNEFIWKSNARHAYTVMLPLRNYEYHPTQHPTSEKLSIGKMKFQVFDLGGQQIVRHFWKLYSAKVDAIVYLVDAYDKNRFAESKKELHALLSDKSLATVPFLILGNKADIPYAASEKELRSYMGLSHDFTTGKGKVKLANSNVRPIEIFMCSADDNMGYDEGIQVLQSTWLVSPPAP</sequence>
<keyword evidence="7" id="KW-0256">Endoplasmic reticulum</keyword>
<feature type="binding site" evidence="13">
    <location>
        <position position="61"/>
    </location>
    <ligand>
        <name>GTP</name>
        <dbReference type="ChEBI" id="CHEBI:37565"/>
    </ligand>
</feature>
<dbReference type="EMBL" id="JAMRDG010000001">
    <property type="protein sequence ID" value="KAJ3699772.1"/>
    <property type="molecule type" value="Genomic_DNA"/>
</dbReference>
<dbReference type="Proteomes" id="UP001210211">
    <property type="component" value="Unassembled WGS sequence"/>
</dbReference>
<name>A0AAD5ZKV3_9POAL</name>
<evidence type="ECO:0000256" key="8">
    <source>
        <dbReference type="ARBA" id="ARBA00022892"/>
    </source>
</evidence>
<evidence type="ECO:0000256" key="1">
    <source>
        <dbReference type="ARBA" id="ARBA00004395"/>
    </source>
</evidence>
<keyword evidence="15" id="KW-0460">Magnesium</keyword>
<evidence type="ECO:0000256" key="5">
    <source>
        <dbReference type="ARBA" id="ARBA00022741"/>
    </source>
</evidence>
<dbReference type="InterPro" id="IPR006687">
    <property type="entry name" value="Small_GTPase_SAR1"/>
</dbReference>
<evidence type="ECO:0000313" key="16">
    <source>
        <dbReference type="EMBL" id="KAJ3699772.1"/>
    </source>
</evidence>
<dbReference type="GO" id="GO:0003924">
    <property type="term" value="F:GTPase activity"/>
    <property type="evidence" value="ECO:0007669"/>
    <property type="project" value="InterPro"/>
</dbReference>
<dbReference type="InterPro" id="IPR006689">
    <property type="entry name" value="Small_GTPase_ARF/SAR"/>
</dbReference>
<keyword evidence="11 14" id="KW-0342">GTP-binding</keyword>
<evidence type="ECO:0000256" key="12">
    <source>
        <dbReference type="ARBA" id="ARBA00023136"/>
    </source>
</evidence>
<keyword evidence="9" id="KW-0653">Protein transport</keyword>
<evidence type="ECO:0000256" key="3">
    <source>
        <dbReference type="ARBA" id="ARBA00007507"/>
    </source>
</evidence>
<evidence type="ECO:0000256" key="15">
    <source>
        <dbReference type="PIRSR" id="PIRSR606689-2"/>
    </source>
</evidence>
<keyword evidence="17" id="KW-1185">Reference proteome</keyword>
<keyword evidence="4" id="KW-0813">Transport</keyword>
<feature type="binding site" evidence="13">
    <location>
        <position position="62"/>
    </location>
    <ligand>
        <name>GTP</name>
        <dbReference type="ChEBI" id="CHEBI:37565"/>
    </ligand>
</feature>
<dbReference type="AlphaFoldDB" id="A0AAD5ZKV3"/>
<dbReference type="InterPro" id="IPR027417">
    <property type="entry name" value="P-loop_NTPase"/>
</dbReference>
<organism evidence="16 17">
    <name type="scientific">Rhynchospora tenuis</name>
    <dbReference type="NCBI Taxonomy" id="198213"/>
    <lineage>
        <taxon>Eukaryota</taxon>
        <taxon>Viridiplantae</taxon>
        <taxon>Streptophyta</taxon>
        <taxon>Embryophyta</taxon>
        <taxon>Tracheophyta</taxon>
        <taxon>Spermatophyta</taxon>
        <taxon>Magnoliopsida</taxon>
        <taxon>Liliopsida</taxon>
        <taxon>Poales</taxon>
        <taxon>Cyperaceae</taxon>
        <taxon>Cyperoideae</taxon>
        <taxon>Rhynchosporeae</taxon>
        <taxon>Rhynchospora</taxon>
    </lineage>
</organism>
<evidence type="ECO:0000256" key="7">
    <source>
        <dbReference type="ARBA" id="ARBA00022824"/>
    </source>
</evidence>
<dbReference type="InterPro" id="IPR005225">
    <property type="entry name" value="Small_GTP-bd"/>
</dbReference>
<dbReference type="FunFam" id="3.40.50.300:FF:000161">
    <property type="entry name" value="Small COPII coat GTPase"/>
    <property type="match status" value="1"/>
</dbReference>
<dbReference type="GO" id="GO:0005789">
    <property type="term" value="C:endoplasmic reticulum membrane"/>
    <property type="evidence" value="ECO:0007669"/>
    <property type="project" value="UniProtKB-SubCell"/>
</dbReference>
<dbReference type="GO" id="GO:0006886">
    <property type="term" value="P:intracellular protein transport"/>
    <property type="evidence" value="ECO:0007669"/>
    <property type="project" value="InterPro"/>
</dbReference>
<evidence type="ECO:0000256" key="6">
    <source>
        <dbReference type="ARBA" id="ARBA00022801"/>
    </source>
</evidence>
<evidence type="ECO:0000313" key="17">
    <source>
        <dbReference type="Proteomes" id="UP001210211"/>
    </source>
</evidence>
<feature type="binding site" evidence="13">
    <location>
        <position position="58"/>
    </location>
    <ligand>
        <name>GTP</name>
        <dbReference type="ChEBI" id="CHEBI:37565"/>
    </ligand>
</feature>
<dbReference type="GO" id="GO:0000139">
    <property type="term" value="C:Golgi membrane"/>
    <property type="evidence" value="ECO:0007669"/>
    <property type="project" value="UniProtKB-SubCell"/>
</dbReference>
<keyword evidence="5 13" id="KW-0547">Nucleotide-binding</keyword>
<keyword evidence="15" id="KW-0479">Metal-binding</keyword>
<gene>
    <name evidence="16" type="ORF">LUZ61_003477</name>
</gene>
<feature type="binding site" evidence="15">
    <location>
        <position position="96"/>
    </location>
    <ligand>
        <name>Mg(2+)</name>
        <dbReference type="ChEBI" id="CHEBI:18420"/>
    </ligand>
</feature>
<keyword evidence="10" id="KW-0333">Golgi apparatus</keyword>
<keyword evidence="12" id="KW-0472">Membrane</keyword>
<evidence type="ECO:0000256" key="11">
    <source>
        <dbReference type="ARBA" id="ARBA00023134"/>
    </source>
</evidence>
<dbReference type="SUPFAM" id="SSF52540">
    <property type="entry name" value="P-loop containing nucleoside triphosphate hydrolases"/>
    <property type="match status" value="1"/>
</dbReference>
<reference evidence="16 17" key="1">
    <citation type="journal article" date="2022" name="Cell">
        <title>Repeat-based holocentromeres influence genome architecture and karyotype evolution.</title>
        <authorList>
            <person name="Hofstatter P.G."/>
            <person name="Thangavel G."/>
            <person name="Lux T."/>
            <person name="Neumann P."/>
            <person name="Vondrak T."/>
            <person name="Novak P."/>
            <person name="Zhang M."/>
            <person name="Costa L."/>
            <person name="Castellani M."/>
            <person name="Scott A."/>
            <person name="Toegelov H."/>
            <person name="Fuchs J."/>
            <person name="Mata-Sucre Y."/>
            <person name="Dias Y."/>
            <person name="Vanzela A.L.L."/>
            <person name="Huettel B."/>
            <person name="Almeida C.C.S."/>
            <person name="Simkova H."/>
            <person name="Souza G."/>
            <person name="Pedrosa-Harand A."/>
            <person name="Macas J."/>
            <person name="Mayer K.F.X."/>
            <person name="Houben A."/>
            <person name="Marques A."/>
        </authorList>
    </citation>
    <scope>NUCLEOTIDE SEQUENCE [LARGE SCALE GENOMIC DNA]</scope>
    <source>
        <strain evidence="16">RhyTen1mFocal</strain>
    </source>
</reference>
<dbReference type="CDD" id="cd00879">
    <property type="entry name" value="Sar1"/>
    <property type="match status" value="1"/>
</dbReference>
<dbReference type="PROSITE" id="PS51422">
    <property type="entry name" value="SAR1"/>
    <property type="match status" value="1"/>
</dbReference>
<dbReference type="Pfam" id="PF00025">
    <property type="entry name" value="Arf"/>
    <property type="match status" value="1"/>
</dbReference>
<evidence type="ECO:0000256" key="9">
    <source>
        <dbReference type="ARBA" id="ARBA00022927"/>
    </source>
</evidence>
<dbReference type="PANTHER" id="PTHR45684">
    <property type="entry name" value="RE74312P"/>
    <property type="match status" value="1"/>
</dbReference>
<feature type="binding site" evidence="15">
    <location>
        <position position="62"/>
    </location>
    <ligand>
        <name>Mg(2+)</name>
        <dbReference type="ChEBI" id="CHEBI:18420"/>
    </ligand>
</feature>
<feature type="binding site" evidence="13">
    <location>
        <position position="60"/>
    </location>
    <ligand>
        <name>GTP</name>
        <dbReference type="ChEBI" id="CHEBI:37565"/>
    </ligand>
</feature>
<feature type="binding site" evidence="14">
    <location>
        <position position="118"/>
    </location>
    <ligand>
        <name>GTP</name>
        <dbReference type="ChEBI" id="CHEBI:37565"/>
    </ligand>
</feature>
<comment type="similarity">
    <text evidence="3">Belongs to the small GTPase superfamily. SAR1 family.</text>
</comment>
<feature type="binding site" evidence="13">
    <location>
        <position position="174"/>
    </location>
    <ligand>
        <name>GTP</name>
        <dbReference type="ChEBI" id="CHEBI:37565"/>
    </ligand>
</feature>
<dbReference type="GO" id="GO:0016192">
    <property type="term" value="P:vesicle-mediated transport"/>
    <property type="evidence" value="ECO:0007669"/>
    <property type="project" value="UniProtKB-KW"/>
</dbReference>
<dbReference type="SMART" id="SM00177">
    <property type="entry name" value="ARF"/>
    <property type="match status" value="1"/>
</dbReference>
<dbReference type="Gene3D" id="3.40.50.300">
    <property type="entry name" value="P-loop containing nucleotide triphosphate hydrolases"/>
    <property type="match status" value="1"/>
</dbReference>
<feature type="binding site" evidence="13">
    <location>
        <position position="175"/>
    </location>
    <ligand>
        <name>GTP</name>
        <dbReference type="ChEBI" id="CHEBI:37565"/>
    </ligand>
</feature>
<keyword evidence="6" id="KW-0378">Hydrolase</keyword>
<feature type="binding site" evidence="13">
    <location>
        <position position="177"/>
    </location>
    <ligand>
        <name>GTP</name>
        <dbReference type="ChEBI" id="CHEBI:37565"/>
    </ligand>
</feature>
<proteinExistence type="inferred from homology"/>
<evidence type="ECO:0000256" key="10">
    <source>
        <dbReference type="ARBA" id="ARBA00023034"/>
    </source>
</evidence>
<evidence type="ECO:0000256" key="14">
    <source>
        <dbReference type="PIRSR" id="PIRSR606689-1"/>
    </source>
</evidence>
<feature type="binding site" evidence="14">
    <location>
        <begin position="55"/>
        <end position="62"/>
    </location>
    <ligand>
        <name>GTP</name>
        <dbReference type="ChEBI" id="CHEBI:37565"/>
    </ligand>
</feature>
<protein>
    <recommendedName>
        <fullName evidence="18">GTP-binding protein sar1</fullName>
    </recommendedName>
</protein>
<comment type="caution">
    <text evidence="16">The sequence shown here is derived from an EMBL/GenBank/DDBJ whole genome shotgun (WGS) entry which is preliminary data.</text>
</comment>
<evidence type="ECO:0000256" key="13">
    <source>
        <dbReference type="PIRSR" id="PIRSR606687-2"/>
    </source>
</evidence>